<proteinExistence type="predicted"/>
<feature type="signal peptide" evidence="2">
    <location>
        <begin position="1"/>
        <end position="17"/>
    </location>
</feature>
<reference evidence="4" key="1">
    <citation type="journal article" date="2019" name="Mol. Biol. Evol.">
        <title>Blast fungal genomes show frequent chromosomal changes, gene gains and losses, and effector gene turnover.</title>
        <authorList>
            <person name="Gomez Luciano L.B."/>
            <person name="Jason Tsai I."/>
            <person name="Chuma I."/>
            <person name="Tosa Y."/>
            <person name="Chen Y.H."/>
            <person name="Li J.Y."/>
            <person name="Li M.Y."/>
            <person name="Jade Lu M.Y."/>
            <person name="Nakayashiki H."/>
            <person name="Li W.H."/>
        </authorList>
    </citation>
    <scope>NUCLEOTIDE SEQUENCE</scope>
    <source>
        <strain evidence="4">NI907</strain>
    </source>
</reference>
<dbReference type="PANTHER" id="PTHR38849:SF1">
    <property type="entry name" value="SMALL SECRETED PROTEIN"/>
    <property type="match status" value="1"/>
</dbReference>
<dbReference type="KEGG" id="pgri:PgNI_03167"/>
<organism evidence="3 4">
    <name type="scientific">Pyricularia grisea</name>
    <name type="common">Crabgrass-specific blast fungus</name>
    <name type="synonym">Magnaporthe grisea</name>
    <dbReference type="NCBI Taxonomy" id="148305"/>
    <lineage>
        <taxon>Eukaryota</taxon>
        <taxon>Fungi</taxon>
        <taxon>Dikarya</taxon>
        <taxon>Ascomycota</taxon>
        <taxon>Pezizomycotina</taxon>
        <taxon>Sordariomycetes</taxon>
        <taxon>Sordariomycetidae</taxon>
        <taxon>Magnaporthales</taxon>
        <taxon>Pyriculariaceae</taxon>
        <taxon>Pyricularia</taxon>
    </lineage>
</organism>
<dbReference type="GeneID" id="41958132"/>
<evidence type="ECO:0008006" key="5">
    <source>
        <dbReference type="Google" id="ProtNLM"/>
    </source>
</evidence>
<feature type="region of interest" description="Disordered" evidence="1">
    <location>
        <begin position="133"/>
        <end position="176"/>
    </location>
</feature>
<name>A0A6P8BD24_PYRGI</name>
<reference evidence="4" key="3">
    <citation type="submission" date="2025-08" db="UniProtKB">
        <authorList>
            <consortium name="RefSeq"/>
        </authorList>
    </citation>
    <scope>IDENTIFICATION</scope>
    <source>
        <strain evidence="4">NI907</strain>
    </source>
</reference>
<accession>A0A6P8BD24</accession>
<dbReference type="PANTHER" id="PTHR38849">
    <property type="entry name" value="SMALL SECRETED PROTEIN"/>
    <property type="match status" value="1"/>
</dbReference>
<sequence length="176" mass="19056">MFFSKTAVLALATAAVALPTSQQLDKRAGMLKSEPYANFQISDGVGGDALAEVKKKFPIDDSKIANIDPADLKIIKDARTTAEKAETDGFDPAIAKATGEEKDELEVGKIKNKVLKLQLEVEELQAEMAQNMNTMSAEAKKTQQAKLTEEQQKLSNNIAEDKKNAGKKSKSVPFNG</sequence>
<dbReference type="OrthoDB" id="2151417at2759"/>
<dbReference type="AlphaFoldDB" id="A0A6P8BD24"/>
<dbReference type="RefSeq" id="XP_030985133.1">
    <property type="nucleotide sequence ID" value="XM_031123222.1"/>
</dbReference>
<evidence type="ECO:0000256" key="1">
    <source>
        <dbReference type="SAM" id="MobiDB-lite"/>
    </source>
</evidence>
<reference evidence="4" key="2">
    <citation type="submission" date="2019-10" db="EMBL/GenBank/DDBJ databases">
        <authorList>
            <consortium name="NCBI Genome Project"/>
        </authorList>
    </citation>
    <scope>NUCLEOTIDE SEQUENCE</scope>
    <source>
        <strain evidence="4">NI907</strain>
    </source>
</reference>
<gene>
    <name evidence="4" type="ORF">PgNI_03167</name>
</gene>
<dbReference type="Proteomes" id="UP000515153">
    <property type="component" value="Unplaced"/>
</dbReference>
<evidence type="ECO:0000256" key="2">
    <source>
        <dbReference type="SAM" id="SignalP"/>
    </source>
</evidence>
<keyword evidence="3" id="KW-1185">Reference proteome</keyword>
<feature type="chain" id="PRO_5027774189" description="Small secreted protein" evidence="2">
    <location>
        <begin position="18"/>
        <end position="176"/>
    </location>
</feature>
<feature type="compositionally biased region" description="Polar residues" evidence="1">
    <location>
        <begin position="133"/>
        <end position="146"/>
    </location>
</feature>
<keyword evidence="2" id="KW-0732">Signal</keyword>
<evidence type="ECO:0000313" key="3">
    <source>
        <dbReference type="Proteomes" id="UP000515153"/>
    </source>
</evidence>
<evidence type="ECO:0000313" key="4">
    <source>
        <dbReference type="RefSeq" id="XP_030985133.1"/>
    </source>
</evidence>
<protein>
    <recommendedName>
        <fullName evidence="5">Small secreted protein</fullName>
    </recommendedName>
</protein>